<name>A0A550CN84_9AGAR</name>
<feature type="region of interest" description="Disordered" evidence="1">
    <location>
        <begin position="1"/>
        <end position="31"/>
    </location>
</feature>
<dbReference type="AlphaFoldDB" id="A0A550CN84"/>
<organism evidence="2 3">
    <name type="scientific">Schizophyllum amplum</name>
    <dbReference type="NCBI Taxonomy" id="97359"/>
    <lineage>
        <taxon>Eukaryota</taxon>
        <taxon>Fungi</taxon>
        <taxon>Dikarya</taxon>
        <taxon>Basidiomycota</taxon>
        <taxon>Agaricomycotina</taxon>
        <taxon>Agaricomycetes</taxon>
        <taxon>Agaricomycetidae</taxon>
        <taxon>Agaricales</taxon>
        <taxon>Schizophyllaceae</taxon>
        <taxon>Schizophyllum</taxon>
    </lineage>
</organism>
<reference evidence="2 3" key="1">
    <citation type="journal article" date="2019" name="New Phytol.">
        <title>Comparative genomics reveals unique wood-decay strategies and fruiting body development in the Schizophyllaceae.</title>
        <authorList>
            <person name="Almasi E."/>
            <person name="Sahu N."/>
            <person name="Krizsan K."/>
            <person name="Balint B."/>
            <person name="Kovacs G.M."/>
            <person name="Kiss B."/>
            <person name="Cseklye J."/>
            <person name="Drula E."/>
            <person name="Henrissat B."/>
            <person name="Nagy I."/>
            <person name="Chovatia M."/>
            <person name="Adam C."/>
            <person name="LaButti K."/>
            <person name="Lipzen A."/>
            <person name="Riley R."/>
            <person name="Grigoriev I.V."/>
            <person name="Nagy L.G."/>
        </authorList>
    </citation>
    <scope>NUCLEOTIDE SEQUENCE [LARGE SCALE GENOMIC DNA]</scope>
    <source>
        <strain evidence="2 3">NL-1724</strain>
    </source>
</reference>
<protein>
    <submittedName>
        <fullName evidence="2">Uncharacterized protein</fullName>
    </submittedName>
</protein>
<keyword evidence="3" id="KW-1185">Reference proteome</keyword>
<feature type="region of interest" description="Disordered" evidence="1">
    <location>
        <begin position="44"/>
        <end position="121"/>
    </location>
</feature>
<comment type="caution">
    <text evidence="2">The sequence shown here is derived from an EMBL/GenBank/DDBJ whole genome shotgun (WGS) entry which is preliminary data.</text>
</comment>
<feature type="compositionally biased region" description="Polar residues" evidence="1">
    <location>
        <begin position="66"/>
        <end position="79"/>
    </location>
</feature>
<feature type="compositionally biased region" description="Low complexity" evidence="1">
    <location>
        <begin position="1"/>
        <end position="24"/>
    </location>
</feature>
<feature type="compositionally biased region" description="Basic and acidic residues" evidence="1">
    <location>
        <begin position="44"/>
        <end position="58"/>
    </location>
</feature>
<gene>
    <name evidence="2" type="ORF">BD626DRAFT_566891</name>
</gene>
<dbReference type="EMBL" id="VDMD01000004">
    <property type="protein sequence ID" value="TRM66270.1"/>
    <property type="molecule type" value="Genomic_DNA"/>
</dbReference>
<proteinExistence type="predicted"/>
<evidence type="ECO:0000313" key="3">
    <source>
        <dbReference type="Proteomes" id="UP000320762"/>
    </source>
</evidence>
<evidence type="ECO:0000256" key="1">
    <source>
        <dbReference type="SAM" id="MobiDB-lite"/>
    </source>
</evidence>
<accession>A0A550CN84</accession>
<dbReference type="OrthoDB" id="3245714at2759"/>
<dbReference type="Proteomes" id="UP000320762">
    <property type="component" value="Unassembled WGS sequence"/>
</dbReference>
<sequence>MSNSAAAAASRTASASATAADAASPLVSSALPDADILREVRAYEHARQRAKRAEEVARRRAVKEQSLTALGNQLSQPTPRSKKGAGAAPSYDSVGVENLAAPPRDDVAHGPAPSRPAGMRLDDLVRVAAPAKPRKSKRKDVGFEMVPPVRSVIALDDTTSRDVVIDEPWEYIPRDNEVPKASYAAILGA</sequence>
<evidence type="ECO:0000313" key="2">
    <source>
        <dbReference type="EMBL" id="TRM66270.1"/>
    </source>
</evidence>